<accession>A0ABR4PW86</accession>
<dbReference type="Proteomes" id="UP001629113">
    <property type="component" value="Unassembled WGS sequence"/>
</dbReference>
<evidence type="ECO:0000256" key="1">
    <source>
        <dbReference type="ARBA" id="ARBA00004123"/>
    </source>
</evidence>
<comment type="subcellular location">
    <subcellularLocation>
        <location evidence="2">Chromosome</location>
        <location evidence="2">Telomere</location>
    </subcellularLocation>
    <subcellularLocation>
        <location evidence="1">Nucleus</location>
    </subcellularLocation>
</comment>
<feature type="compositionally biased region" description="Polar residues" evidence="6">
    <location>
        <begin position="175"/>
        <end position="187"/>
    </location>
</feature>
<feature type="region of interest" description="Disordered" evidence="6">
    <location>
        <begin position="232"/>
        <end position="346"/>
    </location>
</feature>
<feature type="compositionally biased region" description="Polar residues" evidence="6">
    <location>
        <begin position="736"/>
        <end position="748"/>
    </location>
</feature>
<feature type="compositionally biased region" description="Low complexity" evidence="6">
    <location>
        <begin position="1399"/>
        <end position="1416"/>
    </location>
</feature>
<feature type="compositionally biased region" description="Polar residues" evidence="6">
    <location>
        <begin position="847"/>
        <end position="869"/>
    </location>
</feature>
<evidence type="ECO:0000256" key="3">
    <source>
        <dbReference type="ARBA" id="ARBA00022454"/>
    </source>
</evidence>
<dbReference type="EMBL" id="JBFCZG010000001">
    <property type="protein sequence ID" value="KAL3427463.1"/>
    <property type="molecule type" value="Genomic_DNA"/>
</dbReference>
<feature type="compositionally biased region" description="Low complexity" evidence="6">
    <location>
        <begin position="1249"/>
        <end position="1265"/>
    </location>
</feature>
<feature type="domain" description="Shelterin complex subunit TPP1/Est3" evidence="7">
    <location>
        <begin position="5"/>
        <end position="151"/>
    </location>
</feature>
<organism evidence="8 9">
    <name type="scientific">Phlyctema vagabunda</name>
    <dbReference type="NCBI Taxonomy" id="108571"/>
    <lineage>
        <taxon>Eukaryota</taxon>
        <taxon>Fungi</taxon>
        <taxon>Dikarya</taxon>
        <taxon>Ascomycota</taxon>
        <taxon>Pezizomycotina</taxon>
        <taxon>Leotiomycetes</taxon>
        <taxon>Helotiales</taxon>
        <taxon>Dermateaceae</taxon>
        <taxon>Phlyctema</taxon>
    </lineage>
</organism>
<name>A0ABR4PW86_9HELO</name>
<keyword evidence="5" id="KW-0539">Nucleus</keyword>
<feature type="compositionally biased region" description="Polar residues" evidence="6">
    <location>
        <begin position="1167"/>
        <end position="1184"/>
    </location>
</feature>
<feature type="compositionally biased region" description="Acidic residues" evidence="6">
    <location>
        <begin position="523"/>
        <end position="537"/>
    </location>
</feature>
<feature type="region of interest" description="Disordered" evidence="6">
    <location>
        <begin position="736"/>
        <end position="761"/>
    </location>
</feature>
<feature type="region of interest" description="Disordered" evidence="6">
    <location>
        <begin position="166"/>
        <end position="187"/>
    </location>
</feature>
<feature type="compositionally biased region" description="Polar residues" evidence="6">
    <location>
        <begin position="601"/>
        <end position="625"/>
    </location>
</feature>
<feature type="compositionally biased region" description="Polar residues" evidence="6">
    <location>
        <begin position="552"/>
        <end position="584"/>
    </location>
</feature>
<feature type="compositionally biased region" description="Polar residues" evidence="6">
    <location>
        <begin position="1274"/>
        <end position="1284"/>
    </location>
</feature>
<keyword evidence="3" id="KW-0158">Chromosome</keyword>
<evidence type="ECO:0000256" key="4">
    <source>
        <dbReference type="ARBA" id="ARBA00022895"/>
    </source>
</evidence>
<feature type="compositionally biased region" description="Basic and acidic residues" evidence="6">
    <location>
        <begin position="322"/>
        <end position="331"/>
    </location>
</feature>
<feature type="compositionally biased region" description="Polar residues" evidence="6">
    <location>
        <begin position="1225"/>
        <end position="1248"/>
    </location>
</feature>
<evidence type="ECO:0000256" key="5">
    <source>
        <dbReference type="ARBA" id="ARBA00023242"/>
    </source>
</evidence>
<feature type="compositionally biased region" description="Basic and acidic residues" evidence="6">
    <location>
        <begin position="585"/>
        <end position="600"/>
    </location>
</feature>
<evidence type="ECO:0000313" key="8">
    <source>
        <dbReference type="EMBL" id="KAL3427463.1"/>
    </source>
</evidence>
<feature type="compositionally biased region" description="Polar residues" evidence="6">
    <location>
        <begin position="814"/>
        <end position="823"/>
    </location>
</feature>
<feature type="region of interest" description="Disordered" evidence="6">
    <location>
        <begin position="814"/>
        <end position="898"/>
    </location>
</feature>
<evidence type="ECO:0000256" key="2">
    <source>
        <dbReference type="ARBA" id="ARBA00004574"/>
    </source>
</evidence>
<dbReference type="InterPro" id="IPR019437">
    <property type="entry name" value="TPP1/Est3"/>
</dbReference>
<comment type="caution">
    <text evidence="8">The sequence shown here is derived from an EMBL/GenBank/DDBJ whole genome shotgun (WGS) entry which is preliminary data.</text>
</comment>
<feature type="compositionally biased region" description="Basic and acidic residues" evidence="6">
    <location>
        <begin position="694"/>
        <end position="704"/>
    </location>
</feature>
<gene>
    <name evidence="8" type="ORF">PVAG01_00972</name>
</gene>
<feature type="compositionally biased region" description="Polar residues" evidence="6">
    <location>
        <begin position="250"/>
        <end position="302"/>
    </location>
</feature>
<evidence type="ECO:0000259" key="7">
    <source>
        <dbReference type="Pfam" id="PF10341"/>
    </source>
</evidence>
<feature type="region of interest" description="Disordered" evidence="6">
    <location>
        <begin position="439"/>
        <end position="625"/>
    </location>
</feature>
<reference evidence="8 9" key="1">
    <citation type="submission" date="2024-06" db="EMBL/GenBank/DDBJ databases">
        <title>Complete genome of Phlyctema vagabunda strain 19-DSS-EL-015.</title>
        <authorList>
            <person name="Fiorenzani C."/>
        </authorList>
    </citation>
    <scope>NUCLEOTIDE SEQUENCE [LARGE SCALE GENOMIC DNA]</scope>
    <source>
        <strain evidence="8 9">19-DSS-EL-015</strain>
    </source>
</reference>
<feature type="region of interest" description="Disordered" evidence="6">
    <location>
        <begin position="1336"/>
        <end position="1435"/>
    </location>
</feature>
<sequence length="1435" mass="158104">MSGILREWIAATVERELADASIWAETRSPVGVTAASTRYTRTTNGLIVQLSKGRPLQVIEIHGQGSGSVDTTLSDGQTRIQATFTPDGTRNFERYHGGSFGDRVKGGILRVTRFNLGINFSPASLSFMVIDFKFMGSENSPTVGEPVDISNLRTINTHMVRLREAIESRSRGPINRTSNASPLSSSQLEFATQLPHNIDVSQTVPRPLAAMNKTSKASTSADYMDLFKANVKKSSPASADVKQGELKSAPRTTLDSDISKSKYTSNDCASNMLSSSAAQPEPDQASNDTSGQSQGTPNNREQGVQIAKGTPISELRVAIVNSKEEKSEKTHPNKIIKNRGSPPTKSEVVVVDQNALQLEPDAPSIIKLTSGGPSFTEMKRIPKKFVRVPKDQMELLMRDDSWRTNNNQTYPNVPPDVLKSSSMFVDGLTVVGNKTNSVETATATSRVEPAESQPEDTESDSGSDYESANEKKTVDDFLGSLPPETKHQNASPRPGDDSGHRTDTQITEDKEKPQVLGMKMEEDLIDPDTESEDDDEISWASSHRNSVLPEDTLTQNPAPSPRPSQENDSSQITQGPVSSSLSMEHQQKVRSCEISKEDFHSSNSVQTNSSRQPNSSRHGTDQNARNLVMSSSLPAEDEEMELVVPHTTADPVEESDEGWNSLHHIVDIPSTIPQRNNIQVERTPRSLSSFAKSDQARRGRRYAEQDISGPDLSSSQIIPSTCIDQVSLEPIAARTFEQQHTRSTQNPSRSEDKVSLDQMPSSRSAGLYEAALGFGTAHPAEARRPPAVNTPEQIAAEVVSPIIEYLDHDHTTNSTMYLESPKSNDQDEMSQPVLGQPLANEERQRKIPNSNMDRSETDSQSIAQLVVESSRQKRQYLHSMRTRPKPNVSRDSLKNSPSLAVISREATLESEQSLSDVPPMKSIENIVEEPVAKPQEAVTCFQSLSHTEVDDTHSSVELETDTQPKSQTDQETDIDALNKRIESPRSSPHSSTVFERFQMAYPNFKGSQNHFIRVCVYIEWLIPQHKQPHPYLWDDFMRCLCSEFSAYVKDVTESGEKAMTAVDYFNNEVEVPHYNRRILRPENLQDVLSVNPKFAQNIRNIFTDQHKARNRLISRAEQSEAKEAYKSESKVQHGSTRSVLNGVGPLDSVSPTGVVASENDEGDNVLPVQTSFSDGQPSTVNPRTSLKRPFFETHSQVDNKSQQIETEAVIERNEDEERRKKQRNLPWTATKGSQHNSPTGQNPQAHVGSSSPMTTSSSTTKSRISLGIHKSELSIKNSQPNPSGSRVLGVTSRFHPSSPSSVIYLDAQSDTLETGRHSVAKGKGKTLANGLTLSDTKKHSISSRSFGSEHLDQRTNDASPSEAMGPPPAKPARKFTSTQDLLSSEAGKAYVSRRKRRSATPSSSTSSSYLMSSATRNTLTLDRAVEPETQSWNIN</sequence>
<feature type="compositionally biased region" description="Basic and acidic residues" evidence="6">
    <location>
        <begin position="494"/>
        <end position="513"/>
    </location>
</feature>
<evidence type="ECO:0000313" key="9">
    <source>
        <dbReference type="Proteomes" id="UP001629113"/>
    </source>
</evidence>
<feature type="compositionally biased region" description="Basic and acidic residues" evidence="6">
    <location>
        <begin position="1209"/>
        <end position="1219"/>
    </location>
</feature>
<feature type="compositionally biased region" description="Basic and acidic residues" evidence="6">
    <location>
        <begin position="1118"/>
        <end position="1131"/>
    </location>
</feature>
<feature type="compositionally biased region" description="Polar residues" evidence="6">
    <location>
        <begin position="957"/>
        <end position="969"/>
    </location>
</feature>
<protein>
    <recommendedName>
        <fullName evidence="7">Shelterin complex subunit TPP1/Est3 domain-containing protein</fullName>
    </recommendedName>
</protein>
<evidence type="ECO:0000256" key="6">
    <source>
        <dbReference type="SAM" id="MobiDB-lite"/>
    </source>
</evidence>
<proteinExistence type="predicted"/>
<dbReference type="Pfam" id="PF10341">
    <property type="entry name" value="TPP1"/>
    <property type="match status" value="1"/>
</dbReference>
<feature type="compositionally biased region" description="Basic residues" evidence="6">
    <location>
        <begin position="872"/>
        <end position="884"/>
    </location>
</feature>
<feature type="region of interest" description="Disordered" evidence="6">
    <location>
        <begin position="685"/>
        <end position="718"/>
    </location>
</feature>
<feature type="region of interest" description="Disordered" evidence="6">
    <location>
        <begin position="948"/>
        <end position="972"/>
    </location>
</feature>
<feature type="region of interest" description="Disordered" evidence="6">
    <location>
        <begin position="1118"/>
        <end position="1299"/>
    </location>
</feature>
<feature type="compositionally biased region" description="Acidic residues" evidence="6">
    <location>
        <begin position="453"/>
        <end position="463"/>
    </location>
</feature>
<keyword evidence="9" id="KW-1185">Reference proteome</keyword>
<keyword evidence="4" id="KW-0779">Telomere</keyword>